<evidence type="ECO:0000256" key="3">
    <source>
        <dbReference type="ARBA" id="ARBA00022448"/>
    </source>
</evidence>
<feature type="transmembrane region" description="Helical" evidence="8">
    <location>
        <begin position="39"/>
        <end position="61"/>
    </location>
</feature>
<evidence type="ECO:0000256" key="2">
    <source>
        <dbReference type="ARBA" id="ARBA00006175"/>
    </source>
</evidence>
<dbReference type="Pfam" id="PF00230">
    <property type="entry name" value="MIP"/>
    <property type="match status" value="1"/>
</dbReference>
<evidence type="ECO:0000313" key="10">
    <source>
        <dbReference type="Proteomes" id="UP000190837"/>
    </source>
</evidence>
<reference evidence="10" key="1">
    <citation type="submission" date="2016-04" db="EMBL/GenBank/DDBJ databases">
        <authorList>
            <person name="Tagini F."/>
        </authorList>
    </citation>
    <scope>NUCLEOTIDE SEQUENCE [LARGE SCALE GENOMIC DNA]</scope>
    <source>
        <strain evidence="10">CHUV0807</strain>
    </source>
</reference>
<evidence type="ECO:0000256" key="8">
    <source>
        <dbReference type="SAM" id="Phobius"/>
    </source>
</evidence>
<dbReference type="EMBL" id="FKLO01000036">
    <property type="protein sequence ID" value="SAM61431.1"/>
    <property type="molecule type" value="Genomic_DNA"/>
</dbReference>
<organism evidence="9 10">
    <name type="scientific">Cardiobacterium hominis</name>
    <dbReference type="NCBI Taxonomy" id="2718"/>
    <lineage>
        <taxon>Bacteria</taxon>
        <taxon>Pseudomonadati</taxon>
        <taxon>Pseudomonadota</taxon>
        <taxon>Gammaproteobacteria</taxon>
        <taxon>Cardiobacteriales</taxon>
        <taxon>Cardiobacteriaceae</taxon>
        <taxon>Cardiobacterium</taxon>
    </lineage>
</organism>
<feature type="transmembrane region" description="Helical" evidence="8">
    <location>
        <begin position="138"/>
        <end position="160"/>
    </location>
</feature>
<sequence>MNVLTAELIGTALLVLLGNGVVASCCLKDTKSGPAGWMVIATAWAFAVYVGVVVAGPVSGAHLNPAVTLGLAIKGATPWSVVPTYIGAQFIGAIIGAFLVWLFFIDHFAVTLDEDAKRACFCTYPAIRNYPINFLNELIGTFVLVFVIFYISGGSLTLPGEASATPVGLGSVGALPVAILVWAIGLSLGATTGYAINPARDLGPRFVLSLLPLRTDPDWAYSWVPVLGPLAGGALAAWLYNALA</sequence>
<comment type="similarity">
    <text evidence="2 7">Belongs to the MIP/aquaporin (TC 1.A.8) family.</text>
</comment>
<dbReference type="GO" id="GO:0015254">
    <property type="term" value="F:glycerol channel activity"/>
    <property type="evidence" value="ECO:0007669"/>
    <property type="project" value="TreeGrafter"/>
</dbReference>
<dbReference type="AlphaFoldDB" id="A0A1C3H3F9"/>
<protein>
    <submittedName>
        <fullName evidence="9">Glycerol uptake facilitator protein</fullName>
    </submittedName>
</protein>
<evidence type="ECO:0000256" key="4">
    <source>
        <dbReference type="ARBA" id="ARBA00022692"/>
    </source>
</evidence>
<evidence type="ECO:0000256" key="6">
    <source>
        <dbReference type="ARBA" id="ARBA00023136"/>
    </source>
</evidence>
<feature type="transmembrane region" description="Helical" evidence="8">
    <location>
        <begin position="82"/>
        <end position="104"/>
    </location>
</feature>
<keyword evidence="4 7" id="KW-0812">Transmembrane</keyword>
<dbReference type="InterPro" id="IPR000425">
    <property type="entry name" value="MIP"/>
</dbReference>
<evidence type="ECO:0000256" key="7">
    <source>
        <dbReference type="RuleBase" id="RU000477"/>
    </source>
</evidence>
<dbReference type="RefSeq" id="WP_079540011.1">
    <property type="nucleotide sequence ID" value="NZ_FKLO01000036.1"/>
</dbReference>
<evidence type="ECO:0000256" key="1">
    <source>
        <dbReference type="ARBA" id="ARBA00004141"/>
    </source>
</evidence>
<dbReference type="InterPro" id="IPR050363">
    <property type="entry name" value="MIP/Aquaporin"/>
</dbReference>
<feature type="transmembrane region" description="Helical" evidence="8">
    <location>
        <begin position="172"/>
        <end position="196"/>
    </location>
</feature>
<feature type="transmembrane region" description="Helical" evidence="8">
    <location>
        <begin position="220"/>
        <end position="240"/>
    </location>
</feature>
<keyword evidence="6 8" id="KW-0472">Membrane</keyword>
<dbReference type="PRINTS" id="PR00783">
    <property type="entry name" value="MINTRINSICP"/>
</dbReference>
<proteinExistence type="inferred from homology"/>
<keyword evidence="5 8" id="KW-1133">Transmembrane helix</keyword>
<gene>
    <name evidence="9" type="ORF">CHUV0807_0900</name>
</gene>
<comment type="subcellular location">
    <subcellularLocation>
        <location evidence="1">Membrane</location>
        <topology evidence="1">Multi-pass membrane protein</topology>
    </subcellularLocation>
</comment>
<dbReference type="NCBIfam" id="TIGR00861">
    <property type="entry name" value="MIP"/>
    <property type="match status" value="1"/>
</dbReference>
<accession>A0A1C3H3F9</accession>
<dbReference type="InterPro" id="IPR022357">
    <property type="entry name" value="MIP_CS"/>
</dbReference>
<dbReference type="InterPro" id="IPR023271">
    <property type="entry name" value="Aquaporin-like"/>
</dbReference>
<keyword evidence="3 7" id="KW-0813">Transport</keyword>
<name>A0A1C3H3F9_9GAMM</name>
<dbReference type="PANTHER" id="PTHR43829:SF9">
    <property type="entry name" value="AQUAPORIN-9"/>
    <property type="match status" value="1"/>
</dbReference>
<dbReference type="Proteomes" id="UP000190837">
    <property type="component" value="Unassembled WGS sequence"/>
</dbReference>
<dbReference type="GO" id="GO:0005886">
    <property type="term" value="C:plasma membrane"/>
    <property type="evidence" value="ECO:0007669"/>
    <property type="project" value="TreeGrafter"/>
</dbReference>
<dbReference type="PANTHER" id="PTHR43829">
    <property type="entry name" value="AQUAPORIN OR AQUAGLYCEROPORIN RELATED"/>
    <property type="match status" value="1"/>
</dbReference>
<evidence type="ECO:0000256" key="5">
    <source>
        <dbReference type="ARBA" id="ARBA00022989"/>
    </source>
</evidence>
<dbReference type="Gene3D" id="1.20.1080.10">
    <property type="entry name" value="Glycerol uptake facilitator protein"/>
    <property type="match status" value="1"/>
</dbReference>
<evidence type="ECO:0000313" key="9">
    <source>
        <dbReference type="EMBL" id="SAM61431.1"/>
    </source>
</evidence>
<dbReference type="SUPFAM" id="SSF81338">
    <property type="entry name" value="Aquaporin-like"/>
    <property type="match status" value="1"/>
</dbReference>
<dbReference type="PROSITE" id="PS00221">
    <property type="entry name" value="MIP"/>
    <property type="match status" value="1"/>
</dbReference>